<dbReference type="RefSeq" id="WP_284680682.1">
    <property type="nucleotide sequence ID" value="NZ_CP060096.1"/>
</dbReference>
<dbReference type="EMBL" id="CP060096">
    <property type="protein sequence ID" value="QSZ27961.1"/>
    <property type="molecule type" value="Genomic_DNA"/>
</dbReference>
<dbReference type="InterPro" id="IPR029057">
    <property type="entry name" value="PRTase-like"/>
</dbReference>
<proteinExistence type="inferred from homology"/>
<organism evidence="4 5">
    <name type="scientific">Aceticella autotrophica</name>
    <dbReference type="NCBI Taxonomy" id="2755338"/>
    <lineage>
        <taxon>Bacteria</taxon>
        <taxon>Bacillati</taxon>
        <taxon>Bacillota</taxon>
        <taxon>Clostridia</taxon>
        <taxon>Thermoanaerobacterales</taxon>
        <taxon>Thermoanaerobacteraceae</taxon>
        <taxon>Aceticella</taxon>
    </lineage>
</organism>
<evidence type="ECO:0000259" key="2">
    <source>
        <dbReference type="Pfam" id="PF00156"/>
    </source>
</evidence>
<dbReference type="InterPro" id="IPR000836">
    <property type="entry name" value="PRTase_dom"/>
</dbReference>
<evidence type="ECO:0000256" key="1">
    <source>
        <dbReference type="ARBA" id="ARBA00008007"/>
    </source>
</evidence>
<dbReference type="PANTHER" id="PTHR47505:SF1">
    <property type="entry name" value="DNA UTILIZATION PROTEIN YHGH"/>
    <property type="match status" value="1"/>
</dbReference>
<name>A0A975AWW8_9THEO</name>
<evidence type="ECO:0000313" key="5">
    <source>
        <dbReference type="Proteomes" id="UP000671913"/>
    </source>
</evidence>
<feature type="domain" description="Phosphoribosyltransferase" evidence="2">
    <location>
        <begin position="137"/>
        <end position="227"/>
    </location>
</feature>
<dbReference type="InterPro" id="IPR044005">
    <property type="entry name" value="DZR_2"/>
</dbReference>
<dbReference type="KEGG" id="aaut:ACETAC_03570"/>
<evidence type="ECO:0000313" key="4">
    <source>
        <dbReference type="EMBL" id="QSZ27961.1"/>
    </source>
</evidence>
<dbReference type="InterPro" id="IPR051910">
    <property type="entry name" value="ComF/GntX_DNA_util-trans"/>
</dbReference>
<dbReference type="Pfam" id="PF18912">
    <property type="entry name" value="DZR_2"/>
    <property type="match status" value="1"/>
</dbReference>
<dbReference type="Proteomes" id="UP000671913">
    <property type="component" value="Chromosome"/>
</dbReference>
<dbReference type="SUPFAM" id="SSF53271">
    <property type="entry name" value="PRTase-like"/>
    <property type="match status" value="1"/>
</dbReference>
<dbReference type="PANTHER" id="PTHR47505">
    <property type="entry name" value="DNA UTILIZATION PROTEIN YHGH"/>
    <property type="match status" value="1"/>
</dbReference>
<dbReference type="Gene3D" id="3.40.50.2020">
    <property type="match status" value="1"/>
</dbReference>
<dbReference type="CDD" id="cd06223">
    <property type="entry name" value="PRTases_typeI"/>
    <property type="match status" value="1"/>
</dbReference>
<dbReference type="Pfam" id="PF00156">
    <property type="entry name" value="Pribosyltran"/>
    <property type="match status" value="1"/>
</dbReference>
<dbReference type="AlphaFoldDB" id="A0A975AWW8"/>
<protein>
    <submittedName>
        <fullName evidence="4">ComF family protein</fullName>
    </submittedName>
</protein>
<reference evidence="4" key="1">
    <citation type="submission" date="2020-08" db="EMBL/GenBank/DDBJ databases">
        <title>Genomic insights into the carbon and energy metabolism of the first obligate autotrophic acetogenic bacterium Aceticella autotrophica gen. nov., sp. nov.</title>
        <authorList>
            <person name="Toshchakov S.V."/>
            <person name="Elcheninov A.G."/>
            <person name="Kublanov I.V."/>
            <person name="Frolov E.N."/>
            <person name="Lebedinsky A.V."/>
        </authorList>
    </citation>
    <scope>NUCLEOTIDE SEQUENCE</scope>
    <source>
        <strain evidence="4">3443-3Ac</strain>
    </source>
</reference>
<keyword evidence="5" id="KW-1185">Reference proteome</keyword>
<feature type="domain" description="Double zinc ribbon" evidence="3">
    <location>
        <begin position="3"/>
        <end position="59"/>
    </location>
</feature>
<gene>
    <name evidence="4" type="ORF">ACETAC_03570</name>
</gene>
<accession>A0A975AWW8</accession>
<comment type="similarity">
    <text evidence="1">Belongs to the ComF/GntX family.</text>
</comment>
<evidence type="ECO:0000259" key="3">
    <source>
        <dbReference type="Pfam" id="PF18912"/>
    </source>
</evidence>
<sequence length="230" mass="26677">MIFLDLFFPPKTTCLLCGEIIKEQFMICKNCEKKLKFIDERACKICGKPLEQYGICPDCENNRHIFDCNVSAFEYDEKMKELIARFKYYNERQLSDFFSYYMTESIKKRDWNIDVIIPVPLHKSKLNERGFNQSELIARNISYKLNVGMSKALRRLRDTPTQTVLNREYRINNVKDAFKALYFDAIKGKNILLIDDILTTGATLDECAKVLKDAGATKVYTATIATGRNV</sequence>